<reference evidence="4 5" key="2">
    <citation type="submission" date="2024-02" db="EMBL/GenBank/DDBJ databases">
        <title>The Genome Sequence of Enterococcus sp. DIV0159.</title>
        <authorList>
            <person name="Earl A."/>
            <person name="Manson A."/>
            <person name="Gilmore M."/>
            <person name="Sanders J."/>
            <person name="Shea T."/>
            <person name="Howe W."/>
            <person name="Livny J."/>
            <person name="Cuomo C."/>
            <person name="Neafsey D."/>
            <person name="Birren B."/>
        </authorList>
    </citation>
    <scope>NUCLEOTIDE SEQUENCE [LARGE SCALE GENOMIC DNA]</scope>
    <source>
        <strain evidence="4 5">665A</strain>
    </source>
</reference>
<keyword evidence="1" id="KW-0547">Nucleotide-binding</keyword>
<dbReference type="InterPro" id="IPR027417">
    <property type="entry name" value="P-loop_NTPase"/>
</dbReference>
<gene>
    <name evidence="4" type="ORF">JZO67_003045</name>
</gene>
<name>A0ABV0ER91_9ENTE</name>
<dbReference type="SUPFAM" id="SSF52540">
    <property type="entry name" value="P-loop containing nucleoside triphosphate hydrolases"/>
    <property type="match status" value="1"/>
</dbReference>
<sequence length="231" mass="26619">MSFIEVKNVHYRKNSHEIFSDLNFSLGKGRIVALLGENGSGKTTIMRLLSGLALNWKGQMSIDGTIIGDETKSKVSYIVNLNDFPKDFTISKVLDFYRRFYADYSSERAEELLNFMEINPKSKLKTLSRGQLEKAALVATLARKTEIYLLDEPLSGIDLLTREKIIQSLIRWFDEKSLILLTTHQMTEIENIVDEVMILKNRQIIQHQDMELLRETRGIGLENLYREALTQ</sequence>
<organism evidence="4 5">
    <name type="scientific">Candidatus Enterococcus ferrettii</name>
    <dbReference type="NCBI Taxonomy" id="2815324"/>
    <lineage>
        <taxon>Bacteria</taxon>
        <taxon>Bacillati</taxon>
        <taxon>Bacillota</taxon>
        <taxon>Bacilli</taxon>
        <taxon>Lactobacillales</taxon>
        <taxon>Enterococcaceae</taxon>
        <taxon>Enterococcus</taxon>
    </lineage>
</organism>
<dbReference type="Gene3D" id="3.40.50.300">
    <property type="entry name" value="P-loop containing nucleotide triphosphate hydrolases"/>
    <property type="match status" value="1"/>
</dbReference>
<evidence type="ECO:0000256" key="1">
    <source>
        <dbReference type="ARBA" id="ARBA00022741"/>
    </source>
</evidence>
<dbReference type="GO" id="GO:0005524">
    <property type="term" value="F:ATP binding"/>
    <property type="evidence" value="ECO:0007669"/>
    <property type="project" value="UniProtKB-KW"/>
</dbReference>
<keyword evidence="5" id="KW-1185">Reference proteome</keyword>
<dbReference type="RefSeq" id="WP_207703401.1">
    <property type="nucleotide sequence ID" value="NZ_JAFREL020000002.1"/>
</dbReference>
<evidence type="ECO:0000259" key="3">
    <source>
        <dbReference type="PROSITE" id="PS50893"/>
    </source>
</evidence>
<dbReference type="InterPro" id="IPR003439">
    <property type="entry name" value="ABC_transporter-like_ATP-bd"/>
</dbReference>
<evidence type="ECO:0000256" key="2">
    <source>
        <dbReference type="ARBA" id="ARBA00022840"/>
    </source>
</evidence>
<dbReference type="EMBL" id="JAFREL020000002">
    <property type="protein sequence ID" value="MEO1771071.1"/>
    <property type="molecule type" value="Genomic_DNA"/>
</dbReference>
<evidence type="ECO:0000313" key="5">
    <source>
        <dbReference type="Proteomes" id="UP000664357"/>
    </source>
</evidence>
<dbReference type="SMART" id="SM00382">
    <property type="entry name" value="AAA"/>
    <property type="match status" value="1"/>
</dbReference>
<dbReference type="InterPro" id="IPR003593">
    <property type="entry name" value="AAA+_ATPase"/>
</dbReference>
<reference evidence="4 5" key="1">
    <citation type="submission" date="2021-03" db="EMBL/GenBank/DDBJ databases">
        <authorList>
            <person name="Gilmore M.S."/>
            <person name="Schwartzman J."/>
            <person name="Van Tyne D."/>
            <person name="Martin M."/>
            <person name="Earl A.M."/>
            <person name="Manson A.L."/>
            <person name="Straub T."/>
            <person name="Salamzade R."/>
            <person name="Saavedra J."/>
            <person name="Lebreton F."/>
            <person name="Prichula J."/>
            <person name="Schaufler K."/>
            <person name="Gaca A."/>
            <person name="Sgardioli B."/>
            <person name="Wagenaar J."/>
            <person name="Strong T."/>
        </authorList>
    </citation>
    <scope>NUCLEOTIDE SEQUENCE [LARGE SCALE GENOMIC DNA]</scope>
    <source>
        <strain evidence="4 5">665A</strain>
    </source>
</reference>
<protein>
    <submittedName>
        <fullName evidence="4">ABC-2 type transport system ATP-binding protein</fullName>
    </submittedName>
</protein>
<comment type="caution">
    <text evidence="4">The sequence shown here is derived from an EMBL/GenBank/DDBJ whole genome shotgun (WGS) entry which is preliminary data.</text>
</comment>
<dbReference type="Pfam" id="PF00005">
    <property type="entry name" value="ABC_tran"/>
    <property type="match status" value="1"/>
</dbReference>
<feature type="domain" description="ABC transporter" evidence="3">
    <location>
        <begin position="4"/>
        <end position="226"/>
    </location>
</feature>
<proteinExistence type="predicted"/>
<dbReference type="PANTHER" id="PTHR43158:SF1">
    <property type="entry name" value="ABC TRANSPORTER, ATP-BINDING PROTEIN"/>
    <property type="match status" value="1"/>
</dbReference>
<accession>A0ABV0ER91</accession>
<dbReference type="PANTHER" id="PTHR43158">
    <property type="entry name" value="SKFA PEPTIDE EXPORT ATP-BINDING PROTEIN SKFE"/>
    <property type="match status" value="1"/>
</dbReference>
<evidence type="ECO:0000313" key="4">
    <source>
        <dbReference type="EMBL" id="MEO1771071.1"/>
    </source>
</evidence>
<dbReference type="PROSITE" id="PS50893">
    <property type="entry name" value="ABC_TRANSPORTER_2"/>
    <property type="match status" value="1"/>
</dbReference>
<dbReference type="Proteomes" id="UP000664357">
    <property type="component" value="Unassembled WGS sequence"/>
</dbReference>
<keyword evidence="2 4" id="KW-0067">ATP-binding</keyword>